<keyword evidence="1" id="KW-0813">Transport</keyword>
<evidence type="ECO:0000313" key="3">
    <source>
        <dbReference type="EMBL" id="CAA9326670.1"/>
    </source>
</evidence>
<dbReference type="Pfam" id="PF01012">
    <property type="entry name" value="ETF"/>
    <property type="match status" value="1"/>
</dbReference>
<evidence type="ECO:0000259" key="2">
    <source>
        <dbReference type="Pfam" id="PF01012"/>
    </source>
</evidence>
<dbReference type="InterPro" id="IPR014729">
    <property type="entry name" value="Rossmann-like_a/b/a_fold"/>
</dbReference>
<dbReference type="SUPFAM" id="SSF52402">
    <property type="entry name" value="Adenine nucleotide alpha hydrolases-like"/>
    <property type="match status" value="1"/>
</dbReference>
<name>A0A6J4LEE9_9BACT</name>
<dbReference type="InterPro" id="IPR014730">
    <property type="entry name" value="ETF_a/b_N"/>
</dbReference>
<dbReference type="EMBL" id="CADCTV010000411">
    <property type="protein sequence ID" value="CAA9326670.1"/>
    <property type="molecule type" value="Genomic_DNA"/>
</dbReference>
<evidence type="ECO:0000256" key="1">
    <source>
        <dbReference type="ARBA" id="ARBA00022982"/>
    </source>
</evidence>
<reference evidence="3" key="1">
    <citation type="submission" date="2020-02" db="EMBL/GenBank/DDBJ databases">
        <authorList>
            <person name="Meier V. D."/>
        </authorList>
    </citation>
    <scope>NUCLEOTIDE SEQUENCE</scope>
    <source>
        <strain evidence="3">AVDCRST_MAG89</strain>
    </source>
</reference>
<organism evidence="3">
    <name type="scientific">uncultured Gemmatimonadota bacterium</name>
    <dbReference type="NCBI Taxonomy" id="203437"/>
    <lineage>
        <taxon>Bacteria</taxon>
        <taxon>Pseudomonadati</taxon>
        <taxon>Gemmatimonadota</taxon>
        <taxon>environmental samples</taxon>
    </lineage>
</organism>
<accession>A0A6J4LEE9</accession>
<feature type="domain" description="Electron transfer flavoprotein alpha/beta-subunit N-terminal" evidence="2">
    <location>
        <begin position="5"/>
        <end position="41"/>
    </location>
</feature>
<proteinExistence type="predicted"/>
<dbReference type="AlphaFoldDB" id="A0A6J4LEE9"/>
<protein>
    <recommendedName>
        <fullName evidence="2">Electron transfer flavoprotein alpha/beta-subunit N-terminal domain-containing protein</fullName>
    </recommendedName>
</protein>
<feature type="non-terminal residue" evidence="3">
    <location>
        <position position="41"/>
    </location>
</feature>
<sequence length="41" mass="4425">MPDIFAFAETRDGELKKVAQEVVTAARQLADQLGGEVHAVL</sequence>
<dbReference type="Gene3D" id="3.40.50.620">
    <property type="entry name" value="HUPs"/>
    <property type="match status" value="1"/>
</dbReference>
<gene>
    <name evidence="3" type="ORF">AVDCRST_MAG89-1928</name>
</gene>
<keyword evidence="1" id="KW-0249">Electron transport</keyword>